<evidence type="ECO:0000313" key="1">
    <source>
        <dbReference type="EMBL" id="BAD78931.1"/>
    </source>
</evidence>
<dbReference type="PANTHER" id="PTHR36456">
    <property type="entry name" value="UPF0232 PROTEIN SCO3875"/>
    <property type="match status" value="1"/>
</dbReference>
<dbReference type="Proteomes" id="UP000001175">
    <property type="component" value="Chromosome"/>
</dbReference>
<name>A0A0H3K0X1_SYNP6</name>
<dbReference type="eggNOG" id="COG5512">
    <property type="taxonomic scope" value="Bacteria"/>
</dbReference>
<dbReference type="RefSeq" id="WP_011243053.1">
    <property type="nucleotide sequence ID" value="NC_006576.1"/>
</dbReference>
<organism evidence="1 2">
    <name type="scientific">Synechococcus sp. (strain ATCC 27144 / PCC 6301 / SAUG 1402/1)</name>
    <name type="common">Anacystis nidulans</name>
    <dbReference type="NCBI Taxonomy" id="269084"/>
    <lineage>
        <taxon>Bacteria</taxon>
        <taxon>Bacillati</taxon>
        <taxon>Cyanobacteriota</taxon>
        <taxon>Cyanophyceae</taxon>
        <taxon>Synechococcales</taxon>
        <taxon>Synechococcaceae</taxon>
        <taxon>Synechococcus</taxon>
    </lineage>
</organism>
<dbReference type="EMBL" id="AP008231">
    <property type="protein sequence ID" value="BAD78931.1"/>
    <property type="molecule type" value="Genomic_DNA"/>
</dbReference>
<sequence>MQPRSLEQLLRQLQQDPRWQQDRTLRQIQQRWSGLVGPAIAAQAEPVAIQRQTLQVAVSSGAWAQTLSFERLRLLQRLRQELKIKPQEIKDIRFSTAYRDRRTVTAPLESDRQRQSWQAHPCRWGETLNPAIASDPLQRRRDLSRRLPRCPRCGIPTPPGELQRWRCCALCIRQQWSSPTG</sequence>
<evidence type="ECO:0008006" key="3">
    <source>
        <dbReference type="Google" id="ProtNLM"/>
    </source>
</evidence>
<reference evidence="1 2" key="1">
    <citation type="journal article" date="2007" name="Photosyn. Res.">
        <title>Complete nucleotide sequence of the freshwater unicellular cyanobacterium Synechococcus elongatus PCC 6301 chromosome: gene content and organization.</title>
        <authorList>
            <person name="Sugita C."/>
            <person name="Ogata K."/>
            <person name="Shikata M."/>
            <person name="Jikuya H."/>
            <person name="Takano J."/>
            <person name="Furumichi M."/>
            <person name="Kanehisa M."/>
            <person name="Omata T."/>
            <person name="Sugiura M."/>
            <person name="Sugita M."/>
        </authorList>
    </citation>
    <scope>NUCLEOTIDE SEQUENCE [LARGE SCALE GENOMIC DNA]</scope>
    <source>
        <strain evidence="2">ATCC 27144 / PCC 6301 / SAUG 1402/1</strain>
    </source>
</reference>
<dbReference type="Pfam" id="PF05258">
    <property type="entry name" value="DciA"/>
    <property type="match status" value="1"/>
</dbReference>
<proteinExistence type="predicted"/>
<dbReference type="InterPro" id="IPR007922">
    <property type="entry name" value="DciA-like"/>
</dbReference>
<protein>
    <recommendedName>
        <fullName evidence="3">DUF721 domain-containing protein</fullName>
    </recommendedName>
</protein>
<gene>
    <name evidence="1" type="ordered locus">syc0741_c</name>
</gene>
<accession>A0A0H3K0X1</accession>
<dbReference type="AlphaFoldDB" id="A0A0H3K0X1"/>
<evidence type="ECO:0000313" key="2">
    <source>
        <dbReference type="Proteomes" id="UP000001175"/>
    </source>
</evidence>
<dbReference type="KEGG" id="syc:syc0741_c"/>
<dbReference type="PANTHER" id="PTHR36456:SF1">
    <property type="entry name" value="UPF0232 PROTEIN SCO3875"/>
    <property type="match status" value="1"/>
</dbReference>